<proteinExistence type="predicted"/>
<keyword evidence="3" id="KW-1185">Reference proteome</keyword>
<keyword evidence="1" id="KW-0812">Transmembrane</keyword>
<keyword evidence="1" id="KW-1133">Transmembrane helix</keyword>
<evidence type="ECO:0000256" key="1">
    <source>
        <dbReference type="SAM" id="Phobius"/>
    </source>
</evidence>
<keyword evidence="1" id="KW-0472">Membrane</keyword>
<evidence type="ECO:0008006" key="4">
    <source>
        <dbReference type="Google" id="ProtNLM"/>
    </source>
</evidence>
<name>A0A1H7PW90_9HYPH</name>
<dbReference type="EMBL" id="FOAN01000003">
    <property type="protein sequence ID" value="SEL40181.1"/>
    <property type="molecule type" value="Genomic_DNA"/>
</dbReference>
<accession>A0A1H7PW90</accession>
<dbReference type="OrthoDB" id="7764375at2"/>
<organism evidence="2 3">
    <name type="scientific">Bosea lupini</name>
    <dbReference type="NCBI Taxonomy" id="1036779"/>
    <lineage>
        <taxon>Bacteria</taxon>
        <taxon>Pseudomonadati</taxon>
        <taxon>Pseudomonadota</taxon>
        <taxon>Alphaproteobacteria</taxon>
        <taxon>Hyphomicrobiales</taxon>
        <taxon>Boseaceae</taxon>
        <taxon>Bosea</taxon>
    </lineage>
</organism>
<feature type="transmembrane region" description="Helical" evidence="1">
    <location>
        <begin position="190"/>
        <end position="211"/>
    </location>
</feature>
<dbReference type="RefSeq" id="WP_091834231.1">
    <property type="nucleotide sequence ID" value="NZ_FOAN01000003.1"/>
</dbReference>
<dbReference type="Pfam" id="PF06532">
    <property type="entry name" value="NrsF"/>
    <property type="match status" value="1"/>
</dbReference>
<reference evidence="3" key="1">
    <citation type="submission" date="2016-10" db="EMBL/GenBank/DDBJ databases">
        <authorList>
            <person name="Varghese N."/>
            <person name="Submissions S."/>
        </authorList>
    </citation>
    <scope>NUCLEOTIDE SEQUENCE [LARGE SCALE GENOMIC DNA]</scope>
    <source>
        <strain evidence="3">LMG 26383,CCUG 61248,R- 45681</strain>
    </source>
</reference>
<gene>
    <name evidence="2" type="ORF">SAMN04515666_103633</name>
</gene>
<evidence type="ECO:0000313" key="3">
    <source>
        <dbReference type="Proteomes" id="UP000199664"/>
    </source>
</evidence>
<dbReference type="Proteomes" id="UP000199664">
    <property type="component" value="Unassembled WGS sequence"/>
</dbReference>
<sequence length="213" mass="22874">MQTDELIAVMTAGHRPVDTGWLRRATWLAALAALVLTVALLGFTIGVRRNLAGVMVTTPVIAKVLFGASIAVIALTLFQRSLRPGLKPKRLLPLVAIPVALVAAWAVLTLALAPVEQWQALIFGRYWRSCLFNVPLYALVPLVALFWLARRGAPVDTTLTGLCAGLAAAGLSVVAYALHCPDDTAPFLATWYTIAIAAVTVIGALIFPRLLRW</sequence>
<protein>
    <recommendedName>
        <fullName evidence="4">DUF1109 domain-containing protein</fullName>
    </recommendedName>
</protein>
<feature type="transmembrane region" description="Helical" evidence="1">
    <location>
        <begin position="25"/>
        <end position="48"/>
    </location>
</feature>
<feature type="transmembrane region" description="Helical" evidence="1">
    <location>
        <begin position="159"/>
        <end position="178"/>
    </location>
</feature>
<dbReference type="AlphaFoldDB" id="A0A1H7PW90"/>
<evidence type="ECO:0000313" key="2">
    <source>
        <dbReference type="EMBL" id="SEL40181.1"/>
    </source>
</evidence>
<dbReference type="InterPro" id="IPR009495">
    <property type="entry name" value="NrsF"/>
</dbReference>
<feature type="transmembrane region" description="Helical" evidence="1">
    <location>
        <begin position="126"/>
        <end position="147"/>
    </location>
</feature>
<feature type="transmembrane region" description="Helical" evidence="1">
    <location>
        <begin position="60"/>
        <end position="79"/>
    </location>
</feature>
<feature type="transmembrane region" description="Helical" evidence="1">
    <location>
        <begin position="91"/>
        <end position="114"/>
    </location>
</feature>
<dbReference type="STRING" id="1036779.SAMN04515666_103633"/>